<comment type="similarity">
    <text evidence="1 2">Belongs to the UPF0145 family.</text>
</comment>
<dbReference type="SUPFAM" id="SSF117782">
    <property type="entry name" value="YbjQ-like"/>
    <property type="match status" value="1"/>
</dbReference>
<gene>
    <name evidence="3" type="ORF">ACFP85_06090</name>
</gene>
<protein>
    <recommendedName>
        <fullName evidence="2">UPF0145 protein ACFP85_06090</fullName>
    </recommendedName>
</protein>
<dbReference type="Gene3D" id="3.30.110.70">
    <property type="entry name" value="Hypothetical protein apc22750. Chain B"/>
    <property type="match status" value="1"/>
</dbReference>
<dbReference type="Proteomes" id="UP001596364">
    <property type="component" value="Unassembled WGS sequence"/>
</dbReference>
<dbReference type="InterPro" id="IPR002765">
    <property type="entry name" value="UPF0145_YbjQ-like"/>
</dbReference>
<evidence type="ECO:0000256" key="1">
    <source>
        <dbReference type="ARBA" id="ARBA00010751"/>
    </source>
</evidence>
<organism evidence="3 4">
    <name type="scientific">Pseudobowmanella zhangzhouensis</name>
    <dbReference type="NCBI Taxonomy" id="1537679"/>
    <lineage>
        <taxon>Bacteria</taxon>
        <taxon>Pseudomonadati</taxon>
        <taxon>Pseudomonadota</taxon>
        <taxon>Gammaproteobacteria</taxon>
        <taxon>Alteromonadales</taxon>
        <taxon>Alteromonadaceae</taxon>
    </lineage>
</organism>
<dbReference type="PANTHER" id="PTHR34068:SF1">
    <property type="entry name" value="UPF0145 PROTEIN YBJQ"/>
    <property type="match status" value="1"/>
</dbReference>
<accession>A0ABW1XM41</accession>
<proteinExistence type="inferred from homology"/>
<dbReference type="EMBL" id="JBHSUS010000001">
    <property type="protein sequence ID" value="MFC6439714.1"/>
    <property type="molecule type" value="Genomic_DNA"/>
</dbReference>
<comment type="caution">
    <text evidence="3">The sequence shown here is derived from an EMBL/GenBank/DDBJ whole genome shotgun (WGS) entry which is preliminary data.</text>
</comment>
<dbReference type="RefSeq" id="WP_131256605.1">
    <property type="nucleotide sequence ID" value="NZ_JBHSUS010000001.1"/>
</dbReference>
<reference evidence="4" key="1">
    <citation type="journal article" date="2019" name="Int. J. Syst. Evol. Microbiol.">
        <title>The Global Catalogue of Microorganisms (GCM) 10K type strain sequencing project: providing services to taxonomists for standard genome sequencing and annotation.</title>
        <authorList>
            <consortium name="The Broad Institute Genomics Platform"/>
            <consortium name="The Broad Institute Genome Sequencing Center for Infectious Disease"/>
            <person name="Wu L."/>
            <person name="Ma J."/>
        </authorList>
    </citation>
    <scope>NUCLEOTIDE SEQUENCE [LARGE SCALE GENOMIC DNA]</scope>
    <source>
        <strain evidence="4">CGMCC 1.16031</strain>
    </source>
</reference>
<keyword evidence="4" id="KW-1185">Reference proteome</keyword>
<dbReference type="HAMAP" id="MF_00338">
    <property type="entry name" value="UPF0145"/>
    <property type="match status" value="1"/>
</dbReference>
<sequence length="108" mass="11644">MIMTTTSNIEGKKITQYMGIVVGEAVMGANVFKDIFASIRDIVGGRSGSYEEEFTKARKIAFQEIQNEALAMGANAVIGLDIDYEVVGQNGSILMVSINGTAVRYEDA</sequence>
<evidence type="ECO:0000256" key="2">
    <source>
        <dbReference type="HAMAP-Rule" id="MF_00338"/>
    </source>
</evidence>
<dbReference type="InterPro" id="IPR035439">
    <property type="entry name" value="UPF0145_dom_sf"/>
</dbReference>
<dbReference type="NCBIfam" id="NF002776">
    <property type="entry name" value="PRK02877.1"/>
    <property type="match status" value="1"/>
</dbReference>
<evidence type="ECO:0000313" key="4">
    <source>
        <dbReference type="Proteomes" id="UP001596364"/>
    </source>
</evidence>
<dbReference type="Pfam" id="PF01906">
    <property type="entry name" value="YbjQ_1"/>
    <property type="match status" value="1"/>
</dbReference>
<dbReference type="PANTHER" id="PTHR34068">
    <property type="entry name" value="UPF0145 PROTEIN YBJQ"/>
    <property type="match status" value="1"/>
</dbReference>
<evidence type="ECO:0000313" key="3">
    <source>
        <dbReference type="EMBL" id="MFC6439714.1"/>
    </source>
</evidence>
<name>A0ABW1XM41_9ALTE</name>